<protein>
    <submittedName>
        <fullName evidence="2">Uncharacterized protein</fullName>
    </submittedName>
</protein>
<feature type="transmembrane region" description="Helical" evidence="1">
    <location>
        <begin position="23"/>
        <end position="40"/>
    </location>
</feature>
<organism evidence="2 3">
    <name type="scientific">Clonostachys solani</name>
    <dbReference type="NCBI Taxonomy" id="160281"/>
    <lineage>
        <taxon>Eukaryota</taxon>
        <taxon>Fungi</taxon>
        <taxon>Dikarya</taxon>
        <taxon>Ascomycota</taxon>
        <taxon>Pezizomycotina</taxon>
        <taxon>Sordariomycetes</taxon>
        <taxon>Hypocreomycetidae</taxon>
        <taxon>Hypocreales</taxon>
        <taxon>Bionectriaceae</taxon>
        <taxon>Clonostachys</taxon>
    </lineage>
</organism>
<accession>A0A9P0EQN7</accession>
<name>A0A9P0EQN7_9HYPO</name>
<comment type="caution">
    <text evidence="2">The sequence shown here is derived from an EMBL/GenBank/DDBJ whole genome shotgun (WGS) entry which is preliminary data.</text>
</comment>
<gene>
    <name evidence="2" type="ORF">CSOL1703_00007191</name>
</gene>
<reference evidence="2" key="1">
    <citation type="submission" date="2021-10" db="EMBL/GenBank/DDBJ databases">
        <authorList>
            <person name="Piombo E."/>
        </authorList>
    </citation>
    <scope>NUCLEOTIDE SEQUENCE</scope>
</reference>
<evidence type="ECO:0000313" key="2">
    <source>
        <dbReference type="EMBL" id="CAH0057414.1"/>
    </source>
</evidence>
<dbReference type="AlphaFoldDB" id="A0A9P0EQN7"/>
<keyword evidence="3" id="KW-1185">Reference proteome</keyword>
<keyword evidence="1" id="KW-0472">Membrane</keyword>
<keyword evidence="1" id="KW-1133">Transmembrane helix</keyword>
<proteinExistence type="predicted"/>
<evidence type="ECO:0000313" key="3">
    <source>
        <dbReference type="Proteomes" id="UP000775872"/>
    </source>
</evidence>
<keyword evidence="1" id="KW-0812">Transmembrane</keyword>
<dbReference type="OrthoDB" id="10478716at2759"/>
<dbReference type="EMBL" id="CABFOC020000074">
    <property type="protein sequence ID" value="CAH0057414.1"/>
    <property type="molecule type" value="Genomic_DNA"/>
</dbReference>
<evidence type="ECO:0000256" key="1">
    <source>
        <dbReference type="SAM" id="Phobius"/>
    </source>
</evidence>
<dbReference type="Proteomes" id="UP000775872">
    <property type="component" value="Unassembled WGS sequence"/>
</dbReference>
<sequence length="67" mass="7957">MNLVAGRLHHAGELDWELDRVEPFAFVAIISLVVLYYHYLENRDSNYAWDVFYSRVIHSFFLDPIVI</sequence>